<evidence type="ECO:0000313" key="2">
    <source>
        <dbReference type="Proteomes" id="UP001190700"/>
    </source>
</evidence>
<sequence>RPLLDERILGGSYATPAPFAVGCRGKNADVTAEVIFPVAAEAVTVTDGAAASLAGLSVVPGPAGGEGCSASGGCASCPFMKMNTLTALETVCSYVGNPEKAAELITFQPKAYADDTNSEGLTVAQQGCIPILHMRHFQANKNMAPSLIEDVLSRS</sequence>
<feature type="non-terminal residue" evidence="1">
    <location>
        <position position="1"/>
    </location>
</feature>
<reference evidence="1 2" key="1">
    <citation type="journal article" date="2015" name="Genome Biol. Evol.">
        <title>Comparative Genomics of a Bacterivorous Green Alga Reveals Evolutionary Causalities and Consequences of Phago-Mixotrophic Mode of Nutrition.</title>
        <authorList>
            <person name="Burns J.A."/>
            <person name="Paasch A."/>
            <person name="Narechania A."/>
            <person name="Kim E."/>
        </authorList>
    </citation>
    <scope>NUCLEOTIDE SEQUENCE [LARGE SCALE GENOMIC DNA]</scope>
    <source>
        <strain evidence="1 2">PLY_AMNH</strain>
    </source>
</reference>
<evidence type="ECO:0000313" key="1">
    <source>
        <dbReference type="EMBL" id="KAK3256798.1"/>
    </source>
</evidence>
<accession>A0AAE0FCA5</accession>
<dbReference type="PANTHER" id="PTHR30573:SF0">
    <property type="entry name" value="QUINOLINATE SYNTHASE, CHLOROPLASTIC"/>
    <property type="match status" value="1"/>
</dbReference>
<dbReference type="GO" id="GO:0009507">
    <property type="term" value="C:chloroplast"/>
    <property type="evidence" value="ECO:0007669"/>
    <property type="project" value="TreeGrafter"/>
</dbReference>
<dbReference type="PANTHER" id="PTHR30573">
    <property type="entry name" value="QUINOLINATE SYNTHETASE A"/>
    <property type="match status" value="1"/>
</dbReference>
<dbReference type="GO" id="GO:0051539">
    <property type="term" value="F:4 iron, 4 sulfur cluster binding"/>
    <property type="evidence" value="ECO:0007669"/>
    <property type="project" value="InterPro"/>
</dbReference>
<proteinExistence type="predicted"/>
<gene>
    <name evidence="1" type="ORF">CYMTET_34088</name>
</gene>
<dbReference type="EMBL" id="LGRX02021319">
    <property type="protein sequence ID" value="KAK3256798.1"/>
    <property type="molecule type" value="Genomic_DNA"/>
</dbReference>
<organism evidence="1 2">
    <name type="scientific">Cymbomonas tetramitiformis</name>
    <dbReference type="NCBI Taxonomy" id="36881"/>
    <lineage>
        <taxon>Eukaryota</taxon>
        <taxon>Viridiplantae</taxon>
        <taxon>Chlorophyta</taxon>
        <taxon>Pyramimonadophyceae</taxon>
        <taxon>Pyramimonadales</taxon>
        <taxon>Pyramimonadaceae</taxon>
        <taxon>Cymbomonas</taxon>
    </lineage>
</organism>
<dbReference type="Proteomes" id="UP001190700">
    <property type="component" value="Unassembled WGS sequence"/>
</dbReference>
<comment type="caution">
    <text evidence="1">The sequence shown here is derived from an EMBL/GenBank/DDBJ whole genome shotgun (WGS) entry which is preliminary data.</text>
</comment>
<name>A0AAE0FCA5_9CHLO</name>
<dbReference type="GO" id="GO:0008987">
    <property type="term" value="F:quinolinate synthetase A activity"/>
    <property type="evidence" value="ECO:0007669"/>
    <property type="project" value="InterPro"/>
</dbReference>
<protein>
    <recommendedName>
        <fullName evidence="3">Quinolinate synthase</fullName>
    </recommendedName>
</protein>
<dbReference type="AlphaFoldDB" id="A0AAE0FCA5"/>
<evidence type="ECO:0008006" key="3">
    <source>
        <dbReference type="Google" id="ProtNLM"/>
    </source>
</evidence>
<dbReference type="GO" id="GO:0034628">
    <property type="term" value="P:'de novo' NAD+ biosynthetic process from L-aspartate"/>
    <property type="evidence" value="ECO:0007669"/>
    <property type="project" value="TreeGrafter"/>
</dbReference>
<dbReference type="InterPro" id="IPR003473">
    <property type="entry name" value="NadA"/>
</dbReference>
<keyword evidence="2" id="KW-1185">Reference proteome</keyword>